<reference evidence="3" key="2">
    <citation type="submission" date="2015-03" db="EMBL/GenBank/DDBJ databases">
        <title>Genome sequence of Paenibacillus beijingensis strain DSM 24997T.</title>
        <authorList>
            <person name="Kwak Y."/>
            <person name="Shin J.-H."/>
        </authorList>
    </citation>
    <scope>NUCLEOTIDE SEQUENCE [LARGE SCALE GENOMIC DNA]</scope>
    <source>
        <strain evidence="3">DSM 24997</strain>
    </source>
</reference>
<evidence type="ECO:0000313" key="2">
    <source>
        <dbReference type="EMBL" id="AJY73860.1"/>
    </source>
</evidence>
<keyword evidence="2" id="KW-0282">Flagellum</keyword>
<keyword evidence="3" id="KW-1185">Reference proteome</keyword>
<sequence length="241" mass="26470">MKVRRNALISAAAALMSGLLVYSIYVLQLRGIEHQDSVRVVVPKRFVAAGERLGADDLTYKPLAGSAYKEGMLLDAEEAEGMEAVVPLGESEPVLKWKLDRYHLLPRETESTFQLPREYVLSVSNGIRAGDSVVIYVSGDNTRSSRLFPEEVTVASVKTSGNQEVDDMTNPNLLSLADGDKEKMYASRRNANGMIEFVNLNLTEEQWLKIDSLCKDGTNKLVIAYRPLTMGTEGEAEGGAP</sequence>
<dbReference type="AlphaFoldDB" id="A0A0D5NFD7"/>
<dbReference type="EMBL" id="CP011058">
    <property type="protein sequence ID" value="AJY73860.1"/>
    <property type="molecule type" value="Genomic_DNA"/>
</dbReference>
<feature type="domain" description="SAF" evidence="1">
    <location>
        <begin position="38"/>
        <end position="100"/>
    </location>
</feature>
<reference evidence="2 3" key="1">
    <citation type="journal article" date="2015" name="J. Biotechnol.">
        <title>Complete genome sequence of Paenibacillus beijingensis 7188(T) (=DSM 24997(T)), a novel rhizobacterium from jujube garden soil.</title>
        <authorList>
            <person name="Kwak Y."/>
            <person name="Shin J.H."/>
        </authorList>
    </citation>
    <scope>NUCLEOTIDE SEQUENCE [LARGE SCALE GENOMIC DNA]</scope>
    <source>
        <strain evidence="2 3">DSM 24997</strain>
    </source>
</reference>
<keyword evidence="2" id="KW-0969">Cilium</keyword>
<organism evidence="2 3">
    <name type="scientific">Paenibacillus beijingensis</name>
    <dbReference type="NCBI Taxonomy" id="1126833"/>
    <lineage>
        <taxon>Bacteria</taxon>
        <taxon>Bacillati</taxon>
        <taxon>Bacillota</taxon>
        <taxon>Bacilli</taxon>
        <taxon>Bacillales</taxon>
        <taxon>Paenibacillaceae</taxon>
        <taxon>Paenibacillus</taxon>
    </lineage>
</organism>
<dbReference type="RefSeq" id="WP_045669295.1">
    <property type="nucleotide sequence ID" value="NZ_CP011058.1"/>
</dbReference>
<dbReference type="KEGG" id="pbj:VN24_03570"/>
<keyword evidence="2" id="KW-0966">Cell projection</keyword>
<dbReference type="STRING" id="1126833.VN24_03570"/>
<dbReference type="OrthoDB" id="2585866at2"/>
<evidence type="ECO:0000259" key="1">
    <source>
        <dbReference type="SMART" id="SM00858"/>
    </source>
</evidence>
<proteinExistence type="predicted"/>
<dbReference type="InterPro" id="IPR013974">
    <property type="entry name" value="SAF"/>
</dbReference>
<accession>A0A0D5NFD7</accession>
<name>A0A0D5NFD7_9BACL</name>
<gene>
    <name evidence="2" type="ORF">VN24_03570</name>
</gene>
<dbReference type="PATRIC" id="fig|1126833.4.peg.769"/>
<dbReference type="Pfam" id="PF08666">
    <property type="entry name" value="SAF"/>
    <property type="match status" value="1"/>
</dbReference>
<protein>
    <submittedName>
        <fullName evidence="2">Flagellar basal body P-ring biosynthesis protein FlgA</fullName>
    </submittedName>
</protein>
<dbReference type="Proteomes" id="UP000032633">
    <property type="component" value="Chromosome"/>
</dbReference>
<dbReference type="CDD" id="cd11614">
    <property type="entry name" value="SAF_CpaB_FlgA_like"/>
    <property type="match status" value="1"/>
</dbReference>
<dbReference type="SMART" id="SM00858">
    <property type="entry name" value="SAF"/>
    <property type="match status" value="1"/>
</dbReference>
<evidence type="ECO:0000313" key="3">
    <source>
        <dbReference type="Proteomes" id="UP000032633"/>
    </source>
</evidence>
<dbReference type="HOGENOM" id="CLU_1169765_0_0_9"/>